<dbReference type="SMART" id="SM00823">
    <property type="entry name" value="PKS_PP"/>
    <property type="match status" value="2"/>
</dbReference>
<dbReference type="Pfam" id="PF13193">
    <property type="entry name" value="AMP-binding_C"/>
    <property type="match status" value="2"/>
</dbReference>
<proteinExistence type="inferred from homology"/>
<dbReference type="InterPro" id="IPR025110">
    <property type="entry name" value="AMP-bd_C"/>
</dbReference>
<dbReference type="SMART" id="SM01294">
    <property type="entry name" value="PKS_PP_betabranch"/>
    <property type="match status" value="1"/>
</dbReference>
<dbReference type="InterPro" id="IPR001242">
    <property type="entry name" value="Condensation_dom"/>
</dbReference>
<dbReference type="InterPro" id="IPR006162">
    <property type="entry name" value="Ppantetheine_attach_site"/>
</dbReference>
<evidence type="ECO:0000313" key="9">
    <source>
        <dbReference type="EMBL" id="MDR6226881.1"/>
    </source>
</evidence>
<feature type="domain" description="Carrier" evidence="8">
    <location>
        <begin position="747"/>
        <end position="822"/>
    </location>
</feature>
<dbReference type="Pfam" id="PF00550">
    <property type="entry name" value="PP-binding"/>
    <property type="match status" value="2"/>
</dbReference>
<dbReference type="PROSITE" id="PS00012">
    <property type="entry name" value="PHOSPHOPANTETHEINE"/>
    <property type="match status" value="1"/>
</dbReference>
<dbReference type="Gene3D" id="3.30.559.30">
    <property type="entry name" value="Nonribosomal peptide synthetase, condensation domain"/>
    <property type="match status" value="3"/>
</dbReference>
<sequence length="2321" mass="262644">MLHGEKRLNRVGESVGIPRVPLTSAKSGRNRLVLEWDLSLVEGLRRLVDSWRVEESDLAQVLWGILLYKYQLADEGVYPAVCWRKDDRPWKPTSEWSDHARLARISVGENSSVVECCRRLREEKHGWISVKASGLMGKESPLFVYEEGKGVLHPPQEDTSRSRGAEPDLWLHWVSDARVRLAVDYDCAVYDDDIARRLLGHLRRLAEQIVADPGMCVSEMELVTAEEKETLLFHWNGTEHPYPKNRTLHQLFREQLERTPDHAAVVFGDERVTYRELGERSDRLACWLREKGVKRGDVVGLLVDRSPMMITAILAVLKAGGAYLPIDPSTPPERTAFMLKDSRARLLLKDPHLETAFHYDGLLLDLIPETAFHSHESGWQDESQSDDVAYIMYTSGSTGKPKGILTTHRNVVRTVVNNGYVVMRDDDKVLQLSNYAFDGSTFDIYHALLNGAALVMVSQEDVLDFSRLSRLIVDEGVTVSFMTTALFNTLVDVDAACLAGLRKIFFGGEKVSPKHVEKALACLGENRLVHVYGPTETTVFATFHPVTDNDTACGIIPIGRPIHNTTVYVLDSGDRLQPVGIPGELCIGGDGLAKGYLNQPELDADKFVDHPFLPGEKLYRTGDLVRRLPDGAIQFLDRIDQQVKIRGHRIELGEIESRILEFPGVSKAAVTARTDEQGHSHLCAYVVSDGEWTVDQLNRHLSKALPAYMIPTHYVGLDVLPLTPNGKVDRRALPLPSARSESVVTEAPATETEKRLLQLWQEVLGIDRIGIRDPFFEVGGHSLKAALLLSRIRREWNVELPLSALFEHSTVERLARYIDEAEQVGLESIPRVAPGGSYPVSSAQKRLYAVQQWDVTSTSYHTPFLYEITGPLFIEGLQTVFRTLIDRHEALRTSFHYENGELRQRVHDRVRWDLERLEADTQSLEATARSFIRPFRLDRAPLFRVGLIRLGPNRHVLLMDMHHIISDGLSVALLNREISRLAAGETLPSLPFQYKDYAVWQRRLLAEGKMAEQEAYWKGNLAGELPVLELPTDRPRPPVQSFDGERMTREWDRAETESLRAFARKQGVTPFMVLLAGYYWLLSKISGQEDIIVGTPHMGRSHPDLESIFGMFVNTLPLRQGTQQDQPFHGFLQQVKKRVLEAFQHGDYPLEEMIDSLDMHRDPSRNPLFDTLFIMQNMDLPDPIFPGTQVRACDPPWQGAKADLAWEVFDRDAIHIRVEYNTDLFDRETVQRLLRHYRHVMQQLIADSALTLAEVELLTEKEKERILEAFNDTCTDYPAARTLHEWFEMQAANTPDRVAVEGEEEEWTYRILNERANQLARVLRDKGVGRDHFVNLMVDRSVSMLVGMLAILKAGGAYVPIDPDLPSRRIEALLEETESPLLLTQSHLNVPPGYGGEVMVIDDNRWFRGEGSNLKSVSGSGDLAYMIFTSGSTGKPKGVMVEHQGVCNIVQLMRQNGIARPGGRQLQFYSVSFDASILDMFPSLLSGATLVLTKKEMLLSPDFLDWLDRKRITNAGLMPSVLRSLPYRDLPHLESILVGGEPLTADVVDPWARDQLFINMYGPTEATVTATQMFCRPGMDRIPIGKPILNKRVYILNEQDQPQPIGVPGELCISGVGIARGYWKRPALTREKFVPDPFRQGLRMYKTGDRARWLSDGTIEFLGRMDDQVKIRGHRVELDEVTGRLLEHPQVKEGIVIDRRDGGDPYLCAYAVLEEGADGSDVRTHLAEVLPGYMVPSHVVRLARLPLTANNKVDRRALPLPDPSAEAKQTKQPPRNRVEQILAEVWTEVLKTDEVGIHDHFLEWGGDSIKGIQIAAKLNARGLKLDTKDLYRYPTIYELAPHVKEADAPTNQGPVVGEVPLTPIQQWFFDTQTQDPHHWNQAMMGYHPAGWEEQAVQRVLSALVQHHDALRMRYRREKNRVIQTNLPVAGNHVSLETFDWTGNRNAAALMEREAERMQASLDLEQGPLMRAGLFRTGEGDHLLLIIHHLVVDGVSWRILLEDFQTGYEQVLQGKEIRFPEKTSSVQEWSRRLRQMAHEKSPLAEISYWRSLEERKVAGIPKDREGPDPCERRETEVESVSLDAETTRLLLTEAHRAYRTEITDLLLAALVSVVKEWTDGETVAIQMEGHGREEIIDGVDLSRTVGWFTSTYPVLFSCREHGIDQMIKSVKETLRRVPNKGIGYGILRYLAPESARSSMKFSLCPSIGFNYLGQYDAGPWQVAGVGVAPLPSGDPMGPRSWMPVPLDINGMVLEGTMRFAFRYNRKILHRETIKRLAERFKSQLTNVVRHCTAKTETEYTPSDFSANDIQMDELEQFLESLK</sequence>
<evidence type="ECO:0000256" key="2">
    <source>
        <dbReference type="ARBA" id="ARBA00006432"/>
    </source>
</evidence>
<dbReference type="InterPro" id="IPR020845">
    <property type="entry name" value="AMP-binding_CS"/>
</dbReference>
<dbReference type="Gene3D" id="3.30.300.30">
    <property type="match status" value="2"/>
</dbReference>
<dbReference type="CDD" id="cd19534">
    <property type="entry name" value="E_NRPS"/>
    <property type="match status" value="1"/>
</dbReference>
<evidence type="ECO:0000256" key="1">
    <source>
        <dbReference type="ARBA" id="ARBA00001957"/>
    </source>
</evidence>
<dbReference type="Gene3D" id="3.30.559.10">
    <property type="entry name" value="Chloramphenicol acetyltransferase-like domain"/>
    <property type="match status" value="2"/>
</dbReference>
<dbReference type="PANTHER" id="PTHR45527:SF1">
    <property type="entry name" value="FATTY ACID SYNTHASE"/>
    <property type="match status" value="1"/>
</dbReference>
<dbReference type="PROSITE" id="PS50075">
    <property type="entry name" value="CARRIER"/>
    <property type="match status" value="2"/>
</dbReference>
<feature type="region of interest" description="Disordered" evidence="7">
    <location>
        <begin position="1755"/>
        <end position="1775"/>
    </location>
</feature>
<evidence type="ECO:0000259" key="8">
    <source>
        <dbReference type="PROSITE" id="PS50075"/>
    </source>
</evidence>
<evidence type="ECO:0000256" key="3">
    <source>
        <dbReference type="ARBA" id="ARBA00022450"/>
    </source>
</evidence>
<dbReference type="InterPro" id="IPR045851">
    <property type="entry name" value="AMP-bd_C_sf"/>
</dbReference>
<comment type="caution">
    <text evidence="9">The sequence shown here is derived from an EMBL/GenBank/DDBJ whole genome shotgun (WGS) entry which is preliminary data.</text>
</comment>
<dbReference type="EMBL" id="JAVDQG010000006">
    <property type="protein sequence ID" value="MDR6226881.1"/>
    <property type="molecule type" value="Genomic_DNA"/>
</dbReference>
<feature type="domain" description="Carrier" evidence="8">
    <location>
        <begin position="1773"/>
        <end position="1847"/>
    </location>
</feature>
<evidence type="ECO:0000256" key="7">
    <source>
        <dbReference type="SAM" id="MobiDB-lite"/>
    </source>
</evidence>
<organism evidence="9 10">
    <name type="scientific">Desmospora profundinema</name>
    <dbReference type="NCBI Taxonomy" id="1571184"/>
    <lineage>
        <taxon>Bacteria</taxon>
        <taxon>Bacillati</taxon>
        <taxon>Bacillota</taxon>
        <taxon>Bacilli</taxon>
        <taxon>Bacillales</taxon>
        <taxon>Thermoactinomycetaceae</taxon>
        <taxon>Desmospora</taxon>
    </lineage>
</organism>
<keyword evidence="3" id="KW-0596">Phosphopantetheine</keyword>
<keyword evidence="4" id="KW-0597">Phosphoprotein</keyword>
<dbReference type="Gene3D" id="1.10.1200.10">
    <property type="entry name" value="ACP-like"/>
    <property type="match status" value="2"/>
</dbReference>
<name>A0ABU1IQ95_9BACL</name>
<keyword evidence="10" id="KW-1185">Reference proteome</keyword>
<protein>
    <submittedName>
        <fullName evidence="9">Amino acid adenylation domain-containing protein/non-ribosomal peptide synthase protein (TIGR01720 family)</fullName>
    </submittedName>
</protein>
<dbReference type="Pfam" id="PF00668">
    <property type="entry name" value="Condensation"/>
    <property type="match status" value="2"/>
</dbReference>
<dbReference type="RefSeq" id="WP_309867382.1">
    <property type="nucleotide sequence ID" value="NZ_JAVDQG010000006.1"/>
</dbReference>
<dbReference type="InterPro" id="IPR020806">
    <property type="entry name" value="PKS_PP-bd"/>
</dbReference>
<dbReference type="SUPFAM" id="SSF52777">
    <property type="entry name" value="CoA-dependent acyltransferases"/>
    <property type="match status" value="5"/>
</dbReference>
<evidence type="ECO:0000256" key="5">
    <source>
        <dbReference type="ARBA" id="ARBA00022737"/>
    </source>
</evidence>
<dbReference type="PROSITE" id="PS00455">
    <property type="entry name" value="AMP_BINDING"/>
    <property type="match status" value="2"/>
</dbReference>
<keyword evidence="5" id="KW-0677">Repeat</keyword>
<dbReference type="PANTHER" id="PTHR45527">
    <property type="entry name" value="NONRIBOSOMAL PEPTIDE SYNTHETASE"/>
    <property type="match status" value="1"/>
</dbReference>
<dbReference type="InterPro" id="IPR009081">
    <property type="entry name" value="PP-bd_ACP"/>
</dbReference>
<dbReference type="CDD" id="cd19531">
    <property type="entry name" value="LCL_NRPS-like"/>
    <property type="match status" value="1"/>
</dbReference>
<dbReference type="Proteomes" id="UP001185012">
    <property type="component" value="Unassembled WGS sequence"/>
</dbReference>
<dbReference type="InterPro" id="IPR023213">
    <property type="entry name" value="CAT-like_dom_sf"/>
</dbReference>
<evidence type="ECO:0000256" key="4">
    <source>
        <dbReference type="ARBA" id="ARBA00022553"/>
    </source>
</evidence>
<evidence type="ECO:0000313" key="10">
    <source>
        <dbReference type="Proteomes" id="UP001185012"/>
    </source>
</evidence>
<reference evidence="9 10" key="1">
    <citation type="submission" date="2023-07" db="EMBL/GenBank/DDBJ databases">
        <title>Genomic Encyclopedia of Type Strains, Phase IV (KMG-IV): sequencing the most valuable type-strain genomes for metagenomic binning, comparative biology and taxonomic classification.</title>
        <authorList>
            <person name="Goeker M."/>
        </authorList>
    </citation>
    <scope>NUCLEOTIDE SEQUENCE [LARGE SCALE GENOMIC DNA]</scope>
    <source>
        <strain evidence="9 10">DSM 45903</strain>
    </source>
</reference>
<dbReference type="NCBIfam" id="TIGR01733">
    <property type="entry name" value="AA-adenyl-dom"/>
    <property type="match status" value="2"/>
</dbReference>
<dbReference type="InterPro" id="IPR036736">
    <property type="entry name" value="ACP-like_sf"/>
</dbReference>
<accession>A0ABU1IQ95</accession>
<dbReference type="CDD" id="cd12117">
    <property type="entry name" value="A_NRPS_Srf_like"/>
    <property type="match status" value="1"/>
</dbReference>
<dbReference type="InterPro" id="IPR010071">
    <property type="entry name" value="AA_adenyl_dom"/>
</dbReference>
<evidence type="ECO:0000256" key="6">
    <source>
        <dbReference type="ARBA" id="ARBA00023194"/>
    </source>
</evidence>
<comment type="similarity">
    <text evidence="2">Belongs to the ATP-dependent AMP-binding enzyme family.</text>
</comment>
<comment type="cofactor">
    <cofactor evidence="1">
        <name>pantetheine 4'-phosphate</name>
        <dbReference type="ChEBI" id="CHEBI:47942"/>
    </cofactor>
</comment>
<dbReference type="SUPFAM" id="SSF47336">
    <property type="entry name" value="ACP-like"/>
    <property type="match status" value="2"/>
</dbReference>
<dbReference type="NCBIfam" id="TIGR01720">
    <property type="entry name" value="NRPS-para261"/>
    <property type="match status" value="1"/>
</dbReference>
<dbReference type="InterPro" id="IPR010060">
    <property type="entry name" value="NRPS_synth"/>
</dbReference>
<dbReference type="Gene3D" id="3.40.50.980">
    <property type="match status" value="4"/>
</dbReference>
<dbReference type="InterPro" id="IPR000873">
    <property type="entry name" value="AMP-dep_synth/lig_dom"/>
</dbReference>
<dbReference type="NCBIfam" id="NF003417">
    <property type="entry name" value="PRK04813.1"/>
    <property type="match status" value="2"/>
</dbReference>
<gene>
    <name evidence="9" type="ORF">JOE21_002891</name>
</gene>
<dbReference type="Gene3D" id="2.30.38.10">
    <property type="entry name" value="Luciferase, Domain 3"/>
    <property type="match status" value="2"/>
</dbReference>
<keyword evidence="6" id="KW-0045">Antibiotic biosynthesis</keyword>
<dbReference type="SUPFAM" id="SSF56801">
    <property type="entry name" value="Acetyl-CoA synthetase-like"/>
    <property type="match status" value="2"/>
</dbReference>
<dbReference type="Pfam" id="PF00501">
    <property type="entry name" value="AMP-binding"/>
    <property type="match status" value="2"/>
</dbReference>